<keyword evidence="15 19" id="KW-1133">Transmembrane helix</keyword>
<evidence type="ECO:0000256" key="6">
    <source>
        <dbReference type="ARBA" id="ARBA00022448"/>
    </source>
</evidence>
<name>A0A8I6RQK8_CIMLE</name>
<evidence type="ECO:0000256" key="2">
    <source>
        <dbReference type="ARBA" id="ARBA00004585"/>
    </source>
</evidence>
<comment type="pathway">
    <text evidence="3">Protein modification; protein ubiquitination.</text>
</comment>
<dbReference type="Proteomes" id="UP000494040">
    <property type="component" value="Unassembled WGS sequence"/>
</dbReference>
<dbReference type="OrthoDB" id="6270329at2759"/>
<dbReference type="AlphaFoldDB" id="A0A8I6RQK8"/>
<evidence type="ECO:0000256" key="3">
    <source>
        <dbReference type="ARBA" id="ARBA00004906"/>
    </source>
</evidence>
<comment type="subcellular location">
    <subcellularLocation>
        <location evidence="2">Peroxisome membrane</location>
        <topology evidence="2">Multi-pass membrane protein</topology>
    </subcellularLocation>
</comment>
<dbReference type="GO" id="GO:0005778">
    <property type="term" value="C:peroxisomal membrane"/>
    <property type="evidence" value="ECO:0007669"/>
    <property type="project" value="UniProtKB-SubCell"/>
</dbReference>
<evidence type="ECO:0000313" key="22">
    <source>
        <dbReference type="Proteomes" id="UP000494040"/>
    </source>
</evidence>
<keyword evidence="12" id="KW-0833">Ubl conjugation pathway</keyword>
<dbReference type="Gene3D" id="3.30.40.10">
    <property type="entry name" value="Zinc/RING finger domain, C3HC4 (zinc finger)"/>
    <property type="match status" value="1"/>
</dbReference>
<keyword evidence="6" id="KW-0813">Transport</keyword>
<dbReference type="GO" id="GO:0016558">
    <property type="term" value="P:protein import into peroxisome matrix"/>
    <property type="evidence" value="ECO:0007669"/>
    <property type="project" value="InterPro"/>
</dbReference>
<feature type="transmembrane region" description="Helical" evidence="19">
    <location>
        <begin position="186"/>
        <end position="208"/>
    </location>
</feature>
<comment type="catalytic activity">
    <reaction evidence="1">
        <text>S-ubiquitinyl-[E2 ubiquitin-conjugating enzyme]-L-cysteine + [acceptor protein]-L-lysine = [E2 ubiquitin-conjugating enzyme]-L-cysteine + N(6)-ubiquitinyl-[acceptor protein]-L-lysine.</text>
        <dbReference type="EC" id="2.3.2.27"/>
    </reaction>
</comment>
<dbReference type="InterPro" id="IPR001841">
    <property type="entry name" value="Znf_RING"/>
</dbReference>
<sequence>MVVFVRAGPAEILRSAQKDKALINEIQKMFEDVALEFGGPRFSMKYKRLISGFSSMFYYYNTTMSGLQTIGEEYTGIVQVNSTLRSIPRYFNRFLMSLFESFGMLMVLVCCKNVEKYIKENNDILPEAKGRLLKMLLIFKSLLPHIDTIHKAYFFCNWGTYHLSQRLTGIHYILSRFWLKDRQSIPAFRVLGGITMIQLLITSTIAIMKNYNVKLPAGESQMVQAKNLSEHRKCAMCLSTYQNPSCTPCGHIFCWNCILEWLQSENQCPICREPTVPSRIVCLKNYF</sequence>
<evidence type="ECO:0000256" key="17">
    <source>
        <dbReference type="ARBA" id="ARBA00023140"/>
    </source>
</evidence>
<dbReference type="PANTHER" id="PTHR23350">
    <property type="entry name" value="PEROXISOME ASSEMBLY PROTEIN 10"/>
    <property type="match status" value="1"/>
</dbReference>
<evidence type="ECO:0000256" key="15">
    <source>
        <dbReference type="ARBA" id="ARBA00022989"/>
    </source>
</evidence>
<evidence type="ECO:0000256" key="12">
    <source>
        <dbReference type="ARBA" id="ARBA00022786"/>
    </source>
</evidence>
<evidence type="ECO:0000256" key="9">
    <source>
        <dbReference type="ARBA" id="ARBA00022692"/>
    </source>
</evidence>
<keyword evidence="22" id="KW-1185">Reference proteome</keyword>
<evidence type="ECO:0000256" key="16">
    <source>
        <dbReference type="ARBA" id="ARBA00023136"/>
    </source>
</evidence>
<comment type="similarity">
    <text evidence="4">Belongs to the pex2/pex10/pex12 family.</text>
</comment>
<proteinExistence type="inferred from homology"/>
<dbReference type="PROSITE" id="PS00518">
    <property type="entry name" value="ZF_RING_1"/>
    <property type="match status" value="1"/>
</dbReference>
<dbReference type="Pfam" id="PF13923">
    <property type="entry name" value="zf-C3HC4_2"/>
    <property type="match status" value="1"/>
</dbReference>
<evidence type="ECO:0000256" key="10">
    <source>
        <dbReference type="ARBA" id="ARBA00022723"/>
    </source>
</evidence>
<dbReference type="OMA" id="YCDVVQL"/>
<dbReference type="CDD" id="cd16527">
    <property type="entry name" value="RING-HC_PEX10"/>
    <property type="match status" value="1"/>
</dbReference>
<keyword evidence="13" id="KW-0862">Zinc</keyword>
<dbReference type="PANTHER" id="PTHR23350:SF0">
    <property type="entry name" value="PEROXISOME BIOGENESIS FACTOR 10"/>
    <property type="match status" value="1"/>
</dbReference>
<dbReference type="Pfam" id="PF04757">
    <property type="entry name" value="Pex2_Pex12"/>
    <property type="match status" value="1"/>
</dbReference>
<dbReference type="GO" id="GO:0008270">
    <property type="term" value="F:zinc ion binding"/>
    <property type="evidence" value="ECO:0007669"/>
    <property type="project" value="UniProtKB-KW"/>
</dbReference>
<dbReference type="PROSITE" id="PS50089">
    <property type="entry name" value="ZF_RING_2"/>
    <property type="match status" value="1"/>
</dbReference>
<keyword evidence="16 19" id="KW-0472">Membrane</keyword>
<dbReference type="EC" id="2.3.2.27" evidence="5"/>
<dbReference type="SUPFAM" id="SSF57850">
    <property type="entry name" value="RING/U-box"/>
    <property type="match status" value="1"/>
</dbReference>
<gene>
    <name evidence="21" type="primary">106666568</name>
</gene>
<evidence type="ECO:0000256" key="14">
    <source>
        <dbReference type="ARBA" id="ARBA00022927"/>
    </source>
</evidence>
<keyword evidence="14" id="KW-0653">Protein transport</keyword>
<evidence type="ECO:0000256" key="4">
    <source>
        <dbReference type="ARBA" id="ARBA00008704"/>
    </source>
</evidence>
<keyword evidence="8" id="KW-0808">Transferase</keyword>
<dbReference type="SMART" id="SM00184">
    <property type="entry name" value="RING"/>
    <property type="match status" value="1"/>
</dbReference>
<evidence type="ECO:0000256" key="18">
    <source>
        <dbReference type="PROSITE-ProRule" id="PRU00175"/>
    </source>
</evidence>
<keyword evidence="9 19" id="KW-0812">Transmembrane</keyword>
<evidence type="ECO:0000256" key="8">
    <source>
        <dbReference type="ARBA" id="ARBA00022679"/>
    </source>
</evidence>
<dbReference type="InterPro" id="IPR006845">
    <property type="entry name" value="Pex_N"/>
</dbReference>
<keyword evidence="17" id="KW-0576">Peroxisome</keyword>
<evidence type="ECO:0000256" key="1">
    <source>
        <dbReference type="ARBA" id="ARBA00000900"/>
    </source>
</evidence>
<keyword evidence="7" id="KW-0962">Peroxisome biogenesis</keyword>
<keyword evidence="11 18" id="KW-0863">Zinc-finger</keyword>
<accession>A0A8I6RQK8</accession>
<feature type="domain" description="RING-type" evidence="20">
    <location>
        <begin position="234"/>
        <end position="272"/>
    </location>
</feature>
<evidence type="ECO:0000256" key="11">
    <source>
        <dbReference type="ARBA" id="ARBA00022771"/>
    </source>
</evidence>
<protein>
    <recommendedName>
        <fullName evidence="5">RING-type E3 ubiquitin transferase</fullName>
        <ecNumber evidence="5">2.3.2.27</ecNumber>
    </recommendedName>
</protein>
<keyword evidence="10" id="KW-0479">Metal-binding</keyword>
<dbReference type="InterPro" id="IPR013083">
    <property type="entry name" value="Znf_RING/FYVE/PHD"/>
</dbReference>
<evidence type="ECO:0000256" key="7">
    <source>
        <dbReference type="ARBA" id="ARBA00022593"/>
    </source>
</evidence>
<reference evidence="21" key="1">
    <citation type="submission" date="2022-01" db="UniProtKB">
        <authorList>
            <consortium name="EnsemblMetazoa"/>
        </authorList>
    </citation>
    <scope>IDENTIFICATION</scope>
</reference>
<dbReference type="EnsemblMetazoa" id="XM_014393852.2">
    <property type="protein sequence ID" value="XP_014249338.1"/>
    <property type="gene ID" value="LOC106666568"/>
</dbReference>
<evidence type="ECO:0000256" key="13">
    <source>
        <dbReference type="ARBA" id="ARBA00022833"/>
    </source>
</evidence>
<dbReference type="InterPro" id="IPR017907">
    <property type="entry name" value="Znf_RING_CS"/>
</dbReference>
<evidence type="ECO:0000256" key="19">
    <source>
        <dbReference type="SAM" id="Phobius"/>
    </source>
</evidence>
<dbReference type="GO" id="GO:0061630">
    <property type="term" value="F:ubiquitin protein ligase activity"/>
    <property type="evidence" value="ECO:0007669"/>
    <property type="project" value="UniProtKB-EC"/>
</dbReference>
<dbReference type="KEGG" id="clec:106666568"/>
<dbReference type="InterPro" id="IPR025654">
    <property type="entry name" value="PEX2/10"/>
</dbReference>
<evidence type="ECO:0000256" key="5">
    <source>
        <dbReference type="ARBA" id="ARBA00012483"/>
    </source>
</evidence>
<organism evidence="21 22">
    <name type="scientific">Cimex lectularius</name>
    <name type="common">Bed bug</name>
    <name type="synonym">Acanthia lectularia</name>
    <dbReference type="NCBI Taxonomy" id="79782"/>
    <lineage>
        <taxon>Eukaryota</taxon>
        <taxon>Metazoa</taxon>
        <taxon>Ecdysozoa</taxon>
        <taxon>Arthropoda</taxon>
        <taxon>Hexapoda</taxon>
        <taxon>Insecta</taxon>
        <taxon>Pterygota</taxon>
        <taxon>Neoptera</taxon>
        <taxon>Paraneoptera</taxon>
        <taxon>Hemiptera</taxon>
        <taxon>Heteroptera</taxon>
        <taxon>Panheteroptera</taxon>
        <taxon>Cimicomorpha</taxon>
        <taxon>Cimicidae</taxon>
        <taxon>Cimex</taxon>
    </lineage>
</organism>
<evidence type="ECO:0000313" key="21">
    <source>
        <dbReference type="EnsemblMetazoa" id="XP_014249338.1"/>
    </source>
</evidence>
<evidence type="ECO:0000259" key="20">
    <source>
        <dbReference type="PROSITE" id="PS50089"/>
    </source>
</evidence>